<dbReference type="PANTHER" id="PTHR10291">
    <property type="entry name" value="DEHYDRODOLICHYL DIPHOSPHATE SYNTHASE FAMILY MEMBER"/>
    <property type="match status" value="1"/>
</dbReference>
<dbReference type="NCBIfam" id="TIGR00055">
    <property type="entry name" value="uppS"/>
    <property type="match status" value="1"/>
</dbReference>
<evidence type="ECO:0000256" key="3">
    <source>
        <dbReference type="ARBA" id="ARBA00022842"/>
    </source>
</evidence>
<dbReference type="CDD" id="cd00475">
    <property type="entry name" value="Cis_IPPS"/>
    <property type="match status" value="1"/>
</dbReference>
<gene>
    <name evidence="5" type="ORF">LAMO00422_LOCUS23932</name>
</gene>
<evidence type="ECO:0000313" key="5">
    <source>
        <dbReference type="EMBL" id="CAD8464965.1"/>
    </source>
</evidence>
<name>A0A7S0DUC8_9EUKA</name>
<dbReference type="Pfam" id="PF01255">
    <property type="entry name" value="Prenyltransf"/>
    <property type="match status" value="1"/>
</dbReference>
<dbReference type="GO" id="GO:0045547">
    <property type="term" value="F:ditrans,polycis-polyprenyl diphosphate synthase [(2E,6E)-farnesyl diphosphate specific] activity"/>
    <property type="evidence" value="ECO:0007669"/>
    <property type="project" value="TreeGrafter"/>
</dbReference>
<evidence type="ECO:0000256" key="2">
    <source>
        <dbReference type="ARBA" id="ARBA00022679"/>
    </source>
</evidence>
<protein>
    <recommendedName>
        <fullName evidence="4">Alkyl transferase</fullName>
        <ecNumber evidence="4">2.5.1.-</ecNumber>
    </recommendedName>
</protein>
<keyword evidence="3" id="KW-0460">Magnesium</keyword>
<dbReference type="InterPro" id="IPR036424">
    <property type="entry name" value="UPP_synth-like_sf"/>
</dbReference>
<dbReference type="Gene3D" id="3.40.1180.10">
    <property type="entry name" value="Decaprenyl diphosphate synthase-like"/>
    <property type="match status" value="1"/>
</dbReference>
<reference evidence="5" key="1">
    <citation type="submission" date="2021-01" db="EMBL/GenBank/DDBJ databases">
        <authorList>
            <person name="Corre E."/>
            <person name="Pelletier E."/>
            <person name="Niang G."/>
            <person name="Scheremetjew M."/>
            <person name="Finn R."/>
            <person name="Kale V."/>
            <person name="Holt S."/>
            <person name="Cochrane G."/>
            <person name="Meng A."/>
            <person name="Brown T."/>
            <person name="Cohen L."/>
        </authorList>
    </citation>
    <scope>NUCLEOTIDE SEQUENCE</scope>
    <source>
        <strain evidence="5">CCMP2058</strain>
    </source>
</reference>
<dbReference type="SUPFAM" id="SSF64005">
    <property type="entry name" value="Undecaprenyl diphosphate synthase"/>
    <property type="match status" value="1"/>
</dbReference>
<dbReference type="PANTHER" id="PTHR10291:SF43">
    <property type="entry name" value="DEHYDRODOLICHYL DIPHOSPHATE SYNTHASE COMPLEX SUBUNIT DHDDS"/>
    <property type="match status" value="1"/>
</dbReference>
<evidence type="ECO:0000256" key="1">
    <source>
        <dbReference type="ARBA" id="ARBA00005432"/>
    </source>
</evidence>
<dbReference type="FunFam" id="3.40.1180.10:FF:000005">
    <property type="entry name" value="Alkyl transferase"/>
    <property type="match status" value="1"/>
</dbReference>
<sequence>MADLSSSAHNRTRDLPWLQKMACRMLRLGPTPNHVAFIMDGNRRYAKKIKAERIVGHRRGYDTLLEVLKWCHHLNVKAVTVYAFALDNFKRSKKEVDSLMELAAQKFSEMLDSEKTISEYGVRVNILGDFSRLPVNLQQKIGRVMQSTRGHSQLTLNIAFAYSSQWEMSEAVDEVARGIANREIETSDVSMELIEKCLYTAGQSEPELMIRTSGESRLSDFMVAQSRRGTWLCFIRPLWPELSFWHFFMVIFGYQRHHHAIASERSQIRTIEKSLTPEAAAALSAALAGLEHSVPPTLASDRKRGGRDDAAVSREGRIRTFLENSRRRKERYLDGLASLIVPNRDTSSGDVVNHQGCNVYTGKYALRKENVYKSEGLEIYRV</sequence>
<proteinExistence type="inferred from homology"/>
<accession>A0A7S0DUC8</accession>
<dbReference type="HAMAP" id="MF_01139">
    <property type="entry name" value="ISPT"/>
    <property type="match status" value="1"/>
</dbReference>
<dbReference type="EMBL" id="HBEM01034979">
    <property type="protein sequence ID" value="CAD8464965.1"/>
    <property type="molecule type" value="Transcribed_RNA"/>
</dbReference>
<dbReference type="GO" id="GO:0005783">
    <property type="term" value="C:endoplasmic reticulum"/>
    <property type="evidence" value="ECO:0007669"/>
    <property type="project" value="TreeGrafter"/>
</dbReference>
<organism evidence="5">
    <name type="scientific">Amorphochlora amoebiformis</name>
    <dbReference type="NCBI Taxonomy" id="1561963"/>
    <lineage>
        <taxon>Eukaryota</taxon>
        <taxon>Sar</taxon>
        <taxon>Rhizaria</taxon>
        <taxon>Cercozoa</taxon>
        <taxon>Chlorarachniophyceae</taxon>
        <taxon>Amorphochlora</taxon>
    </lineage>
</organism>
<evidence type="ECO:0000256" key="4">
    <source>
        <dbReference type="RuleBase" id="RU363018"/>
    </source>
</evidence>
<dbReference type="EC" id="2.5.1.-" evidence="4"/>
<dbReference type="GO" id="GO:0016094">
    <property type="term" value="P:polyprenol biosynthetic process"/>
    <property type="evidence" value="ECO:0007669"/>
    <property type="project" value="TreeGrafter"/>
</dbReference>
<dbReference type="InterPro" id="IPR001441">
    <property type="entry name" value="UPP_synth-like"/>
</dbReference>
<comment type="similarity">
    <text evidence="1 4">Belongs to the UPP synthase family.</text>
</comment>
<dbReference type="AlphaFoldDB" id="A0A7S0DUC8"/>
<keyword evidence="2 4" id="KW-0808">Transferase</keyword>